<dbReference type="Pfam" id="PF05016">
    <property type="entry name" value="ParE_toxin"/>
    <property type="match status" value="1"/>
</dbReference>
<comment type="caution">
    <text evidence="2">The sequence shown here is derived from an EMBL/GenBank/DDBJ whole genome shotgun (WGS) entry which is preliminary data.</text>
</comment>
<dbReference type="InterPro" id="IPR007712">
    <property type="entry name" value="RelE/ParE_toxin"/>
</dbReference>
<dbReference type="EMBL" id="JBHSEC010000001">
    <property type="protein sequence ID" value="MFC4409035.1"/>
    <property type="molecule type" value="Genomic_DNA"/>
</dbReference>
<dbReference type="Proteomes" id="UP001595817">
    <property type="component" value="Unassembled WGS sequence"/>
</dbReference>
<keyword evidence="1" id="KW-1277">Toxin-antitoxin system</keyword>
<reference evidence="3" key="1">
    <citation type="journal article" date="2019" name="Int. J. Syst. Evol. Microbiol.">
        <title>The Global Catalogue of Microorganisms (GCM) 10K type strain sequencing project: providing services to taxonomists for standard genome sequencing and annotation.</title>
        <authorList>
            <consortium name="The Broad Institute Genomics Platform"/>
            <consortium name="The Broad Institute Genome Sequencing Center for Infectious Disease"/>
            <person name="Wu L."/>
            <person name="Ma J."/>
        </authorList>
    </citation>
    <scope>NUCLEOTIDE SEQUENCE [LARGE SCALE GENOMIC DNA]</scope>
    <source>
        <strain evidence="3">CCUG 59778</strain>
    </source>
</reference>
<dbReference type="Gene3D" id="3.30.2310.20">
    <property type="entry name" value="RelE-like"/>
    <property type="match status" value="1"/>
</dbReference>
<dbReference type="InterPro" id="IPR035093">
    <property type="entry name" value="RelE/ParE_toxin_dom_sf"/>
</dbReference>
<dbReference type="RefSeq" id="WP_378151365.1">
    <property type="nucleotide sequence ID" value="NZ_JBHSEC010000001.1"/>
</dbReference>
<accession>A0ABV8X0L5</accession>
<evidence type="ECO:0000313" key="3">
    <source>
        <dbReference type="Proteomes" id="UP001595817"/>
    </source>
</evidence>
<gene>
    <name evidence="2" type="ORF">ACFOZY_01155</name>
</gene>
<keyword evidence="3" id="KW-1185">Reference proteome</keyword>
<proteinExistence type="predicted"/>
<sequence length="105" mass="12549">MDSQKNQYKVIISEKAADLLKQHVFFLSKVSEEAANKLREEIISAIKSLEVLPERNPWLINPFLPAYKYRKMLISNRYLILYQVKAEFIYIDVIVDCRQDYHWLI</sequence>
<evidence type="ECO:0000313" key="2">
    <source>
        <dbReference type="EMBL" id="MFC4409035.1"/>
    </source>
</evidence>
<evidence type="ECO:0000256" key="1">
    <source>
        <dbReference type="ARBA" id="ARBA00022649"/>
    </source>
</evidence>
<organism evidence="2 3">
    <name type="scientific">Chungangia koreensis</name>
    <dbReference type="NCBI Taxonomy" id="752657"/>
    <lineage>
        <taxon>Bacteria</taxon>
        <taxon>Bacillati</taxon>
        <taxon>Bacillota</taxon>
        <taxon>Bacilli</taxon>
        <taxon>Lactobacillales</taxon>
        <taxon>Chungangia</taxon>
    </lineage>
</organism>
<protein>
    <submittedName>
        <fullName evidence="2">Type II toxin-antitoxin system RelE/ParE family toxin</fullName>
    </submittedName>
</protein>
<name>A0ABV8X0L5_9LACT</name>